<evidence type="ECO:0000259" key="4">
    <source>
        <dbReference type="Pfam" id="PF00535"/>
    </source>
</evidence>
<dbReference type="InterPro" id="IPR050834">
    <property type="entry name" value="Glycosyltransf_2"/>
</dbReference>
<comment type="similarity">
    <text evidence="1">Belongs to the glycosyltransferase 2 family.</text>
</comment>
<accession>A0A6J7DK04</accession>
<dbReference type="PANTHER" id="PTHR43685:SF5">
    <property type="entry name" value="GLYCOSYLTRANSFERASE EPSE-RELATED"/>
    <property type="match status" value="1"/>
</dbReference>
<proteinExistence type="inferred from homology"/>
<dbReference type="InterPro" id="IPR001173">
    <property type="entry name" value="Glyco_trans_2-like"/>
</dbReference>
<dbReference type="EMBL" id="CAFBLS010000058">
    <property type="protein sequence ID" value="CAB4869810.1"/>
    <property type="molecule type" value="Genomic_DNA"/>
</dbReference>
<evidence type="ECO:0000256" key="3">
    <source>
        <dbReference type="ARBA" id="ARBA00022679"/>
    </source>
</evidence>
<dbReference type="Gene3D" id="3.90.550.10">
    <property type="entry name" value="Spore Coat Polysaccharide Biosynthesis Protein SpsA, Chain A"/>
    <property type="match status" value="1"/>
</dbReference>
<gene>
    <name evidence="5" type="ORF">UFOPK3402_00631</name>
</gene>
<organism evidence="5">
    <name type="scientific">freshwater metagenome</name>
    <dbReference type="NCBI Taxonomy" id="449393"/>
    <lineage>
        <taxon>unclassified sequences</taxon>
        <taxon>metagenomes</taxon>
        <taxon>ecological metagenomes</taxon>
    </lineage>
</organism>
<sequence>MSQTNPTVAALIVTSNSSRWIEQTLVSVVNQDRQPDAIIVIDDNSADSTRSIVNDVLGGRANVYRATSRAPDVTTRIAHNFHQGVRACLRYDVAVLGDHDDLWYPSRVAHQLEQFRRQPTTTMLASDGTLINGKNESLDGTLRDTFPVPGDWNHESPAEQMRYAVRHSVATGGASALRPERFADLVIPAGWLHDRWWSLVATAQGGMRIDTDFVIDYRVVDTQEVGLSRGRQDASKARRLASAATAAPEVVGKLRDLHTHLRPLASDRDTAKVLAWASLLRAVQ</sequence>
<dbReference type="AlphaFoldDB" id="A0A6J7DK04"/>
<dbReference type="GO" id="GO:0016757">
    <property type="term" value="F:glycosyltransferase activity"/>
    <property type="evidence" value="ECO:0007669"/>
    <property type="project" value="UniProtKB-KW"/>
</dbReference>
<evidence type="ECO:0000313" key="5">
    <source>
        <dbReference type="EMBL" id="CAB4869810.1"/>
    </source>
</evidence>
<dbReference type="InterPro" id="IPR029044">
    <property type="entry name" value="Nucleotide-diphossugar_trans"/>
</dbReference>
<reference evidence="5" key="1">
    <citation type="submission" date="2020-05" db="EMBL/GenBank/DDBJ databases">
        <authorList>
            <person name="Chiriac C."/>
            <person name="Salcher M."/>
            <person name="Ghai R."/>
            <person name="Kavagutti S V."/>
        </authorList>
    </citation>
    <scope>NUCLEOTIDE SEQUENCE</scope>
</reference>
<keyword evidence="3" id="KW-0808">Transferase</keyword>
<feature type="domain" description="Glycosyltransferase 2-like" evidence="4">
    <location>
        <begin position="11"/>
        <end position="120"/>
    </location>
</feature>
<name>A0A6J7DK04_9ZZZZ</name>
<dbReference type="PANTHER" id="PTHR43685">
    <property type="entry name" value="GLYCOSYLTRANSFERASE"/>
    <property type="match status" value="1"/>
</dbReference>
<keyword evidence="2" id="KW-0328">Glycosyltransferase</keyword>
<dbReference type="Pfam" id="PF00535">
    <property type="entry name" value="Glycos_transf_2"/>
    <property type="match status" value="1"/>
</dbReference>
<evidence type="ECO:0000256" key="2">
    <source>
        <dbReference type="ARBA" id="ARBA00022676"/>
    </source>
</evidence>
<dbReference type="SUPFAM" id="SSF53448">
    <property type="entry name" value="Nucleotide-diphospho-sugar transferases"/>
    <property type="match status" value="1"/>
</dbReference>
<evidence type="ECO:0000256" key="1">
    <source>
        <dbReference type="ARBA" id="ARBA00006739"/>
    </source>
</evidence>
<protein>
    <submittedName>
        <fullName evidence="5">Unannotated protein</fullName>
    </submittedName>
</protein>